<gene>
    <name evidence="1" type="ORF">ZEAMMB73_Zm00001d025349</name>
</gene>
<dbReference type="EMBL" id="CM000786">
    <property type="protein sequence ID" value="AQK43567.1"/>
    <property type="molecule type" value="Genomic_DNA"/>
</dbReference>
<sequence>MSPRSFQDNMTCSTSQTDLCHYSSSARHDSRNNKVTSSRNGGRFLASRHRKISPSDFFISGSAQSENWNCRVVGFSDVNPCFVPMLEIDGLHFVGCDKSQNRMEIPSM</sequence>
<organism evidence="1">
    <name type="scientific">Zea mays</name>
    <name type="common">Maize</name>
    <dbReference type="NCBI Taxonomy" id="4577"/>
    <lineage>
        <taxon>Eukaryota</taxon>
        <taxon>Viridiplantae</taxon>
        <taxon>Streptophyta</taxon>
        <taxon>Embryophyta</taxon>
        <taxon>Tracheophyta</taxon>
        <taxon>Spermatophyta</taxon>
        <taxon>Magnoliopsida</taxon>
        <taxon>Liliopsida</taxon>
        <taxon>Poales</taxon>
        <taxon>Poaceae</taxon>
        <taxon>PACMAD clade</taxon>
        <taxon>Panicoideae</taxon>
        <taxon>Andropogonodae</taxon>
        <taxon>Andropogoneae</taxon>
        <taxon>Tripsacinae</taxon>
        <taxon>Zea</taxon>
    </lineage>
</organism>
<accession>A0A1D6J6M0</accession>
<evidence type="ECO:0000313" key="1">
    <source>
        <dbReference type="EMBL" id="AQK43567.1"/>
    </source>
</evidence>
<name>A0A1D6J6M0_MAIZE</name>
<dbReference type="ExpressionAtlas" id="A0A1D6J6M0">
    <property type="expression patterns" value="baseline"/>
</dbReference>
<dbReference type="AlphaFoldDB" id="A0A1D6J6M0"/>
<protein>
    <submittedName>
        <fullName evidence="1">Uncharacterized protein</fullName>
    </submittedName>
</protein>
<proteinExistence type="predicted"/>
<reference evidence="1" key="1">
    <citation type="submission" date="2015-12" db="EMBL/GenBank/DDBJ databases">
        <title>Update maize B73 reference genome by single molecule sequencing technologies.</title>
        <authorList>
            <consortium name="Maize Genome Sequencing Project"/>
            <person name="Ware D."/>
        </authorList>
    </citation>
    <scope>NUCLEOTIDE SEQUENCE</scope>
    <source>
        <tissue evidence="1">Seedling</tissue>
    </source>
</reference>